<evidence type="ECO:0000256" key="4">
    <source>
        <dbReference type="ARBA" id="ARBA00030273"/>
    </source>
</evidence>
<organism evidence="9 10">
    <name type="scientific">Cymbomonas tetramitiformis</name>
    <dbReference type="NCBI Taxonomy" id="36881"/>
    <lineage>
        <taxon>Eukaryota</taxon>
        <taxon>Viridiplantae</taxon>
        <taxon>Chlorophyta</taxon>
        <taxon>Pyramimonadophyceae</taxon>
        <taxon>Pyramimonadales</taxon>
        <taxon>Pyramimonadaceae</taxon>
        <taxon>Cymbomonas</taxon>
    </lineage>
</organism>
<dbReference type="Proteomes" id="UP001190700">
    <property type="component" value="Unassembled WGS sequence"/>
</dbReference>
<evidence type="ECO:0000256" key="7">
    <source>
        <dbReference type="ARBA" id="ARBA00048782"/>
    </source>
</evidence>
<dbReference type="SUPFAM" id="SSF55068">
    <property type="entry name" value="Peptide methionine sulfoxide reductase"/>
    <property type="match status" value="2"/>
</dbReference>
<dbReference type="NCBIfam" id="TIGR00401">
    <property type="entry name" value="msrA"/>
    <property type="match status" value="1"/>
</dbReference>
<feature type="domain" description="Peptide methionine sulphoxide reductase MsrA" evidence="8">
    <location>
        <begin position="26"/>
        <end position="62"/>
    </location>
</feature>
<dbReference type="GO" id="GO:0005737">
    <property type="term" value="C:cytoplasm"/>
    <property type="evidence" value="ECO:0007669"/>
    <property type="project" value="TreeGrafter"/>
</dbReference>
<evidence type="ECO:0000256" key="5">
    <source>
        <dbReference type="ARBA" id="ARBA00030643"/>
    </source>
</evidence>
<name>A0AAE0FZG5_9CHLO</name>
<dbReference type="HAMAP" id="MF_01401">
    <property type="entry name" value="MsrA"/>
    <property type="match status" value="1"/>
</dbReference>
<keyword evidence="3" id="KW-0560">Oxidoreductase</keyword>
<keyword evidence="10" id="KW-1185">Reference proteome</keyword>
<evidence type="ECO:0000256" key="6">
    <source>
        <dbReference type="ARBA" id="ARBA00047806"/>
    </source>
</evidence>
<dbReference type="Pfam" id="PF01625">
    <property type="entry name" value="PMSR"/>
    <property type="match status" value="2"/>
</dbReference>
<comment type="similarity">
    <text evidence="1">Belongs to the MsrA Met sulfoxide reductase family.</text>
</comment>
<dbReference type="EMBL" id="LGRX02011827">
    <property type="protein sequence ID" value="KAK3268440.1"/>
    <property type="molecule type" value="Genomic_DNA"/>
</dbReference>
<dbReference type="PANTHER" id="PTHR42799:SF2">
    <property type="entry name" value="MITOCHONDRIAL PEPTIDE METHIONINE SULFOXIDE REDUCTASE"/>
    <property type="match status" value="1"/>
</dbReference>
<sequence>MGGGISRLFNTRDSRWKEIECIKGETATFGAGCYWGTEHFFAKHFRESLLATSVGFMGGKGDKILLILTRTFNVDTCATCTGAYKNPTYQEVCTGESGHIEVLQIKFDPVKVSYLDLVKYFFTFHDPTTRNRQDPDVGPQYHSAIFYHSEAQKATAEDVIKRLQQMISKEQLTYHLPHHRYCERHICTTVGKATHFYAAQKEHQQYLERNLISYCSHKKRFIWSSKNQQAFEA</sequence>
<feature type="domain" description="Peptide methionine sulphoxide reductase MsrA" evidence="8">
    <location>
        <begin position="80"/>
        <end position="215"/>
    </location>
</feature>
<dbReference type="PANTHER" id="PTHR42799">
    <property type="entry name" value="MITOCHONDRIAL PEPTIDE METHIONINE SULFOXIDE REDUCTASE"/>
    <property type="match status" value="1"/>
</dbReference>
<evidence type="ECO:0000256" key="1">
    <source>
        <dbReference type="ARBA" id="ARBA00005591"/>
    </source>
</evidence>
<gene>
    <name evidence="9" type="ORF">CYMTET_23060</name>
</gene>
<dbReference type="InterPro" id="IPR050162">
    <property type="entry name" value="MsrA_MetSO_reductase"/>
</dbReference>
<dbReference type="Gene3D" id="3.30.1060.10">
    <property type="entry name" value="Peptide methionine sulphoxide reductase MsrA"/>
    <property type="match status" value="1"/>
</dbReference>
<evidence type="ECO:0000256" key="2">
    <source>
        <dbReference type="ARBA" id="ARBA00012502"/>
    </source>
</evidence>
<dbReference type="EC" id="1.8.4.11" evidence="2"/>
<comment type="catalytic activity">
    <reaction evidence="6">
        <text>L-methionyl-[protein] + [thioredoxin]-disulfide + H2O = L-methionyl-(S)-S-oxide-[protein] + [thioredoxin]-dithiol</text>
        <dbReference type="Rhea" id="RHEA:14217"/>
        <dbReference type="Rhea" id="RHEA-COMP:10698"/>
        <dbReference type="Rhea" id="RHEA-COMP:10700"/>
        <dbReference type="Rhea" id="RHEA-COMP:12313"/>
        <dbReference type="Rhea" id="RHEA-COMP:12315"/>
        <dbReference type="ChEBI" id="CHEBI:15377"/>
        <dbReference type="ChEBI" id="CHEBI:16044"/>
        <dbReference type="ChEBI" id="CHEBI:29950"/>
        <dbReference type="ChEBI" id="CHEBI:44120"/>
        <dbReference type="ChEBI" id="CHEBI:50058"/>
        <dbReference type="EC" id="1.8.4.11"/>
    </reaction>
</comment>
<comment type="catalytic activity">
    <reaction evidence="7">
        <text>[thioredoxin]-disulfide + L-methionine + H2O = L-methionine (S)-S-oxide + [thioredoxin]-dithiol</text>
        <dbReference type="Rhea" id="RHEA:19993"/>
        <dbReference type="Rhea" id="RHEA-COMP:10698"/>
        <dbReference type="Rhea" id="RHEA-COMP:10700"/>
        <dbReference type="ChEBI" id="CHEBI:15377"/>
        <dbReference type="ChEBI" id="CHEBI:29950"/>
        <dbReference type="ChEBI" id="CHEBI:50058"/>
        <dbReference type="ChEBI" id="CHEBI:57844"/>
        <dbReference type="ChEBI" id="CHEBI:58772"/>
        <dbReference type="EC" id="1.8.4.11"/>
    </reaction>
</comment>
<evidence type="ECO:0000313" key="9">
    <source>
        <dbReference type="EMBL" id="KAK3268440.1"/>
    </source>
</evidence>
<reference evidence="9 10" key="1">
    <citation type="journal article" date="2015" name="Genome Biol. Evol.">
        <title>Comparative Genomics of a Bacterivorous Green Alga Reveals Evolutionary Causalities and Consequences of Phago-Mixotrophic Mode of Nutrition.</title>
        <authorList>
            <person name="Burns J.A."/>
            <person name="Paasch A."/>
            <person name="Narechania A."/>
            <person name="Kim E."/>
        </authorList>
    </citation>
    <scope>NUCLEOTIDE SEQUENCE [LARGE SCALE GENOMIC DNA]</scope>
    <source>
        <strain evidence="9 10">PLY_AMNH</strain>
    </source>
</reference>
<dbReference type="AlphaFoldDB" id="A0AAE0FZG5"/>
<protein>
    <recommendedName>
        <fullName evidence="2">peptide-methionine (S)-S-oxide reductase</fullName>
        <ecNumber evidence="2">1.8.4.11</ecNumber>
    </recommendedName>
    <alternativeName>
        <fullName evidence="5">Peptide-methionine (S)-S-oxide reductase</fullName>
    </alternativeName>
    <alternativeName>
        <fullName evidence="4">Protein-methionine-S-oxide reductase</fullName>
    </alternativeName>
</protein>
<dbReference type="InterPro" id="IPR002569">
    <property type="entry name" value="Met_Sox_Rdtase_MsrA_dom"/>
</dbReference>
<proteinExistence type="inferred from homology"/>
<dbReference type="GO" id="GO:0008113">
    <property type="term" value="F:peptide-methionine (S)-S-oxide reductase activity"/>
    <property type="evidence" value="ECO:0007669"/>
    <property type="project" value="UniProtKB-EC"/>
</dbReference>
<evidence type="ECO:0000259" key="8">
    <source>
        <dbReference type="Pfam" id="PF01625"/>
    </source>
</evidence>
<accession>A0AAE0FZG5</accession>
<evidence type="ECO:0000256" key="3">
    <source>
        <dbReference type="ARBA" id="ARBA00023002"/>
    </source>
</evidence>
<evidence type="ECO:0000313" key="10">
    <source>
        <dbReference type="Proteomes" id="UP001190700"/>
    </source>
</evidence>
<dbReference type="GO" id="GO:0034599">
    <property type="term" value="P:cellular response to oxidative stress"/>
    <property type="evidence" value="ECO:0007669"/>
    <property type="project" value="TreeGrafter"/>
</dbReference>
<comment type="caution">
    <text evidence="9">The sequence shown here is derived from an EMBL/GenBank/DDBJ whole genome shotgun (WGS) entry which is preliminary data.</text>
</comment>
<dbReference type="InterPro" id="IPR036509">
    <property type="entry name" value="Met_Sox_Rdtase_MsrA_sf"/>
</dbReference>